<gene>
    <name evidence="3" type="ORF">INT45_006044</name>
</gene>
<evidence type="ECO:0000313" key="3">
    <source>
        <dbReference type="EMBL" id="KAG2219712.1"/>
    </source>
</evidence>
<feature type="compositionally biased region" description="Basic residues" evidence="1">
    <location>
        <begin position="66"/>
        <end position="78"/>
    </location>
</feature>
<evidence type="ECO:0000313" key="4">
    <source>
        <dbReference type="Proteomes" id="UP000646827"/>
    </source>
</evidence>
<dbReference type="PANTHER" id="PTHR43591">
    <property type="entry name" value="METHYLTRANSFERASE"/>
    <property type="match status" value="1"/>
</dbReference>
<feature type="region of interest" description="Disordered" evidence="1">
    <location>
        <begin position="1"/>
        <end position="159"/>
    </location>
</feature>
<dbReference type="OrthoDB" id="2013972at2759"/>
<dbReference type="Gene3D" id="3.40.50.150">
    <property type="entry name" value="Vaccinia Virus protein VP39"/>
    <property type="match status" value="1"/>
</dbReference>
<feature type="domain" description="Methyltransferase" evidence="2">
    <location>
        <begin position="228"/>
        <end position="343"/>
    </location>
</feature>
<evidence type="ECO:0000259" key="2">
    <source>
        <dbReference type="Pfam" id="PF13649"/>
    </source>
</evidence>
<dbReference type="EMBL" id="JAEPRB010000167">
    <property type="protein sequence ID" value="KAG2219712.1"/>
    <property type="molecule type" value="Genomic_DNA"/>
</dbReference>
<dbReference type="Pfam" id="PF13649">
    <property type="entry name" value="Methyltransf_25"/>
    <property type="match status" value="1"/>
</dbReference>
<comment type="caution">
    <text evidence="3">The sequence shown here is derived from an EMBL/GenBank/DDBJ whole genome shotgun (WGS) entry which is preliminary data.</text>
</comment>
<proteinExistence type="predicted"/>
<keyword evidence="4" id="KW-1185">Reference proteome</keyword>
<dbReference type="InterPro" id="IPR041698">
    <property type="entry name" value="Methyltransf_25"/>
</dbReference>
<reference evidence="3 4" key="1">
    <citation type="submission" date="2020-12" db="EMBL/GenBank/DDBJ databases">
        <title>Metabolic potential, ecology and presence of endohyphal bacteria is reflected in genomic diversity of Mucoromycotina.</title>
        <authorList>
            <person name="Muszewska A."/>
            <person name="Okrasinska A."/>
            <person name="Steczkiewicz K."/>
            <person name="Drgas O."/>
            <person name="Orlowska M."/>
            <person name="Perlinska-Lenart U."/>
            <person name="Aleksandrzak-Piekarczyk T."/>
            <person name="Szatraj K."/>
            <person name="Zielenkiewicz U."/>
            <person name="Pilsyk S."/>
            <person name="Malc E."/>
            <person name="Mieczkowski P."/>
            <person name="Kruszewska J.S."/>
            <person name="Biernat P."/>
            <person name="Pawlowska J."/>
        </authorList>
    </citation>
    <scope>NUCLEOTIDE SEQUENCE [LARGE SCALE GENOMIC DNA]</scope>
    <source>
        <strain evidence="3 4">CBS 142.35</strain>
    </source>
</reference>
<dbReference type="InterPro" id="IPR029063">
    <property type="entry name" value="SAM-dependent_MTases_sf"/>
</dbReference>
<sequence>MGINQSKESHTETRSSSSSNSSGNYKLFSRRSGRPLFKTNSTFSKEDQEHKARQAALKSFKDKQALKKQQKLDKKKRQQQQQLEQQYKHYPSSSTTTNNSYGSQHYVAEQQQTRPLPTPPSSHHQHRPTRRLSYSTDSISSGKSSHNTHQSSGRSGSSFHEMTLEERLSLLNLTGVRGSPSAEKTAYSRLNFVGDEQEINRQLRYHYVLKQVMGGNLKVDFIEPPEMILDSACGAGFWSLDIGQQFPDCQVVAMDIVLPTDIHLRQHIDYTTVNPDNNKLIGGLAADGVPNVTYIHGDVLSLPLQFGDNTFDLIYQREAGYIFPSSHWGPLIQDFYRLLKPNGMVQLVEYPLEFPKCGPLSDIVNNWVQSEATANGLNTRFIDTFEKHLNDAGFSEINTQIYEFPIGEWPTDEKKRHQGFLQKELSRLLLKQSKPHFSKILEMESDVYDQFVAAVMNEFEENHGTTIWKVVTAKKNGYK</sequence>
<organism evidence="3 4">
    <name type="scientific">Circinella minor</name>
    <dbReference type="NCBI Taxonomy" id="1195481"/>
    <lineage>
        <taxon>Eukaryota</taxon>
        <taxon>Fungi</taxon>
        <taxon>Fungi incertae sedis</taxon>
        <taxon>Mucoromycota</taxon>
        <taxon>Mucoromycotina</taxon>
        <taxon>Mucoromycetes</taxon>
        <taxon>Mucorales</taxon>
        <taxon>Lichtheimiaceae</taxon>
        <taxon>Circinella</taxon>
    </lineage>
</organism>
<dbReference type="AlphaFoldDB" id="A0A8H7VI33"/>
<evidence type="ECO:0000256" key="1">
    <source>
        <dbReference type="SAM" id="MobiDB-lite"/>
    </source>
</evidence>
<name>A0A8H7VI33_9FUNG</name>
<dbReference type="Proteomes" id="UP000646827">
    <property type="component" value="Unassembled WGS sequence"/>
</dbReference>
<feature type="compositionally biased region" description="Polar residues" evidence="1">
    <location>
        <begin position="132"/>
        <end position="159"/>
    </location>
</feature>
<accession>A0A8H7VI33</accession>
<dbReference type="CDD" id="cd02440">
    <property type="entry name" value="AdoMet_MTases"/>
    <property type="match status" value="1"/>
</dbReference>
<dbReference type="SUPFAM" id="SSF53335">
    <property type="entry name" value="S-adenosyl-L-methionine-dependent methyltransferases"/>
    <property type="match status" value="1"/>
</dbReference>
<protein>
    <recommendedName>
        <fullName evidence="2">Methyltransferase domain-containing protein</fullName>
    </recommendedName>
</protein>